<sequence length="312" mass="35601">MSADDHIEASMITIIGRAITRESRPPNSLICSQKSLSKDELIALNSLFHLERRVSYGSQRPVICKAEWERFMKKVFLDWNSAHLLNIDTPVRSPTFSDTKVEVGFLSCDHPPARKNSEPMPPAWRKHLAPVFLSVTFKTNGDEIEFKWKDMKGKPVISSLVTITIDGGIGAAMFMATECYDIWMKRVYNEHNNVRVLNEARRRIKHFAEHGTRIMAQLGPEHRNPTIKEPVLARPKARELCLSYLSPRTTSLDFLMIPFLLILLHVISRRLSCEILTLLHTSSTTDGSYQIHRRSYGIRGAGMAWNKRGYIG</sequence>
<evidence type="ECO:0000313" key="2">
    <source>
        <dbReference type="Proteomes" id="UP000091967"/>
    </source>
</evidence>
<proteinExistence type="predicted"/>
<dbReference type="EMBL" id="LYXU01000003">
    <property type="protein sequence ID" value="OBS21932.1"/>
    <property type="molecule type" value="Genomic_DNA"/>
</dbReference>
<keyword evidence="2" id="KW-1185">Reference proteome</keyword>
<dbReference type="Proteomes" id="UP000091967">
    <property type="component" value="Unassembled WGS sequence"/>
</dbReference>
<dbReference type="AlphaFoldDB" id="A0A1B8AN22"/>
<gene>
    <name evidence="1" type="ORF">FPOA_08269</name>
</gene>
<name>A0A1B8AN22_FUSPO</name>
<organism evidence="1 2">
    <name type="scientific">Fusarium poae</name>
    <dbReference type="NCBI Taxonomy" id="36050"/>
    <lineage>
        <taxon>Eukaryota</taxon>
        <taxon>Fungi</taxon>
        <taxon>Dikarya</taxon>
        <taxon>Ascomycota</taxon>
        <taxon>Pezizomycotina</taxon>
        <taxon>Sordariomycetes</taxon>
        <taxon>Hypocreomycetidae</taxon>
        <taxon>Hypocreales</taxon>
        <taxon>Nectriaceae</taxon>
        <taxon>Fusarium</taxon>
    </lineage>
</organism>
<reference evidence="1 2" key="1">
    <citation type="submission" date="2016-06" db="EMBL/GenBank/DDBJ databases">
        <title>Living apart together: crosstalk between the core and supernumerary genomes in a fungal plant pathogen.</title>
        <authorList>
            <person name="Vanheule A."/>
            <person name="Audenaert K."/>
            <person name="Warris S."/>
            <person name="Van De Geest H."/>
            <person name="Schijlen E."/>
            <person name="Hofte M."/>
            <person name="De Saeger S."/>
            <person name="Haesaert G."/>
            <person name="Waalwijk C."/>
            <person name="Van Der Lee T."/>
        </authorList>
    </citation>
    <scope>NUCLEOTIDE SEQUENCE [LARGE SCALE GENOMIC DNA]</scope>
    <source>
        <strain evidence="1 2">2516</strain>
    </source>
</reference>
<protein>
    <submittedName>
        <fullName evidence="1">Uncharacterized protein</fullName>
    </submittedName>
</protein>
<comment type="caution">
    <text evidence="1">The sequence shown here is derived from an EMBL/GenBank/DDBJ whole genome shotgun (WGS) entry which is preliminary data.</text>
</comment>
<evidence type="ECO:0000313" key="1">
    <source>
        <dbReference type="EMBL" id="OBS21932.1"/>
    </source>
</evidence>
<accession>A0A1B8AN22</accession>